<evidence type="ECO:0000256" key="1">
    <source>
        <dbReference type="SAM" id="SignalP"/>
    </source>
</evidence>
<dbReference type="PATRIC" id="fig|482957.22.peg.7770"/>
<keyword evidence="3" id="KW-1185">Reference proteome</keyword>
<dbReference type="EMBL" id="CP000150">
    <property type="protein sequence ID" value="ABB06244.1"/>
    <property type="molecule type" value="Genomic_DNA"/>
</dbReference>
<accession>Q39MS2</accession>
<dbReference type="Proteomes" id="UP000002705">
    <property type="component" value="Chromosome 3"/>
</dbReference>
<feature type="signal peptide" evidence="1">
    <location>
        <begin position="1"/>
        <end position="29"/>
    </location>
</feature>
<evidence type="ECO:0000313" key="2">
    <source>
        <dbReference type="EMBL" id="ABB06244.1"/>
    </source>
</evidence>
<proteinExistence type="predicted"/>
<evidence type="ECO:0008006" key="4">
    <source>
        <dbReference type="Google" id="ProtNLM"/>
    </source>
</evidence>
<evidence type="ECO:0000313" key="3">
    <source>
        <dbReference type="Proteomes" id="UP000002705"/>
    </source>
</evidence>
<gene>
    <name evidence="2" type="ordered locus">Bcep18194_C7200</name>
</gene>
<dbReference type="HOGENOM" id="CLU_170147_0_0_4"/>
<dbReference type="PROSITE" id="PS51257">
    <property type="entry name" value="PROKAR_LIPOPROTEIN"/>
    <property type="match status" value="1"/>
</dbReference>
<organism evidence="2 3">
    <name type="scientific">Burkholderia lata (strain ATCC 17760 / DSM 23089 / LMG 22485 / NCIMB 9086 / R18194 / 383)</name>
    <dbReference type="NCBI Taxonomy" id="482957"/>
    <lineage>
        <taxon>Bacteria</taxon>
        <taxon>Pseudomonadati</taxon>
        <taxon>Pseudomonadota</taxon>
        <taxon>Betaproteobacteria</taxon>
        <taxon>Burkholderiales</taxon>
        <taxon>Burkholderiaceae</taxon>
        <taxon>Burkholderia</taxon>
        <taxon>Burkholderia cepacia complex</taxon>
    </lineage>
</organism>
<name>Q39MS2_BURL3</name>
<feature type="chain" id="PRO_5004223172" description="Lipoprotein" evidence="1">
    <location>
        <begin position="30"/>
        <end position="108"/>
    </location>
</feature>
<keyword evidence="1" id="KW-0732">Signal</keyword>
<reference evidence="2" key="1">
    <citation type="submission" date="2009-01" db="EMBL/GenBank/DDBJ databases">
        <title>Complete sequence of chromosome 3 of Burkholderia sp. 383.</title>
        <authorList>
            <consortium name="US DOE Joint Genome Institute"/>
            <person name="Copeland A."/>
            <person name="Lucas S."/>
            <person name="Lapidus A."/>
            <person name="Barry K."/>
            <person name="Detter J.C."/>
            <person name="Glavina T."/>
            <person name="Hammon N."/>
            <person name="Israni S."/>
            <person name="Pitluck S."/>
            <person name="Chain P."/>
            <person name="Malfatti S."/>
            <person name="Shin M."/>
            <person name="Vergez L."/>
            <person name="Schmutz J."/>
            <person name="Larimer F."/>
            <person name="Land M."/>
            <person name="Kyrpides N."/>
            <person name="Lykidis A."/>
            <person name="Richardson P."/>
        </authorList>
    </citation>
    <scope>NUCLEOTIDE SEQUENCE</scope>
    <source>
        <strain evidence="2">383</strain>
    </source>
</reference>
<protein>
    <recommendedName>
        <fullName evidence="4">Lipoprotein</fullName>
    </recommendedName>
</protein>
<dbReference type="AlphaFoldDB" id="Q39MS2"/>
<sequence>MKPSKGTLMKSAYLVIARRMALAAPLAFALAGCMSSTPVWDTRFGDSVRAVTQAQIIDPHAAEHAASVSAPGVDGGAATAALDNYDKSFKQTVPPANAFVIGIGKATQ</sequence>
<dbReference type="KEGG" id="bur:Bcep18194_C7200"/>